<evidence type="ECO:0000313" key="2">
    <source>
        <dbReference type="Proteomes" id="UP000292262"/>
    </source>
</evidence>
<name>A0A4Q7P2G4_9FLAO</name>
<evidence type="ECO:0000313" key="1">
    <source>
        <dbReference type="EMBL" id="RZS93954.1"/>
    </source>
</evidence>
<comment type="caution">
    <text evidence="1">The sequence shown here is derived from an EMBL/GenBank/DDBJ whole genome shotgun (WGS) entry which is preliminary data.</text>
</comment>
<accession>A0A4Q7P2G4</accession>
<dbReference type="Proteomes" id="UP000292262">
    <property type="component" value="Unassembled WGS sequence"/>
</dbReference>
<dbReference type="OrthoDB" id="277629at2"/>
<reference evidence="1 2" key="1">
    <citation type="submission" date="2019-02" db="EMBL/GenBank/DDBJ databases">
        <title>Genomic Encyclopedia of Type Strains, Phase IV (KMG-IV): sequencing the most valuable type-strain genomes for metagenomic binning, comparative biology and taxonomic classification.</title>
        <authorList>
            <person name="Goeker M."/>
        </authorList>
    </citation>
    <scope>NUCLEOTIDE SEQUENCE [LARGE SCALE GENOMIC DNA]</scope>
    <source>
        <strain evidence="1 2">DSM 17196</strain>
    </source>
</reference>
<keyword evidence="2" id="KW-1185">Reference proteome</keyword>
<protein>
    <submittedName>
        <fullName evidence="1">Uncharacterized protein</fullName>
    </submittedName>
</protein>
<dbReference type="RefSeq" id="WP_130287053.1">
    <property type="nucleotide sequence ID" value="NZ_SGXE01000002.1"/>
</dbReference>
<sequence>MKTIFYFSMAAILLSSCQKDKKDVAPTPIDFTLEYKFTSEIEQWVKQDTTPWKYQMSAVDYATKGDYKHALEQWDSAMGSRNINYTPERIDSIRNQYKQVNAKDYILKRAKDEQIIIINEAHHSSFHRFFTKSLLQDLYDLGYKNFGLEGLVNGTTKDTLLNKRNYPLQSSGFYMKEPQYGNLVREALSIGYTLFPYEQTSDVNNAEREIEQARYIEKFIEAHPGEKILIYCGYDHAYEGPHSYWGKAMAGRLKEYTDIDPFTINQTNYMEKGNPDFNHPFAKAIDIKESVVLLDKDGQPLGAQSEQAYTDIILFHPNTSYTNNRADWLFTNNNTKHSVTLKDFEKMLPVFILAFKEGEDIHQAVPVDITEVYNPNEAALLALPKGRYNIVVTNKNKAFVFTEEVK</sequence>
<gene>
    <name evidence="1" type="ORF">EV197_2535</name>
</gene>
<proteinExistence type="predicted"/>
<dbReference type="EMBL" id="SGXE01000002">
    <property type="protein sequence ID" value="RZS93954.1"/>
    <property type="molecule type" value="Genomic_DNA"/>
</dbReference>
<organism evidence="1 2">
    <name type="scientific">Aquimarina brevivitae</name>
    <dbReference type="NCBI Taxonomy" id="323412"/>
    <lineage>
        <taxon>Bacteria</taxon>
        <taxon>Pseudomonadati</taxon>
        <taxon>Bacteroidota</taxon>
        <taxon>Flavobacteriia</taxon>
        <taxon>Flavobacteriales</taxon>
        <taxon>Flavobacteriaceae</taxon>
        <taxon>Aquimarina</taxon>
    </lineage>
</organism>
<dbReference type="AlphaFoldDB" id="A0A4Q7P2G4"/>
<dbReference type="PROSITE" id="PS51257">
    <property type="entry name" value="PROKAR_LIPOPROTEIN"/>
    <property type="match status" value="1"/>
</dbReference>